<dbReference type="Pfam" id="PF21722">
    <property type="entry name" value="Gly_rich_2"/>
    <property type="match status" value="1"/>
</dbReference>
<dbReference type="InterPro" id="IPR006558">
    <property type="entry name" value="LamG-like"/>
</dbReference>
<dbReference type="InterPro" id="IPR043543">
    <property type="entry name" value="PAPPA/PAPPA2"/>
</dbReference>
<keyword evidence="2" id="KW-1015">Disulfide bond</keyword>
<keyword evidence="4" id="KW-0472">Membrane</keyword>
<dbReference type="GO" id="GO:0006508">
    <property type="term" value="P:proteolysis"/>
    <property type="evidence" value="ECO:0007669"/>
    <property type="project" value="TreeGrafter"/>
</dbReference>
<dbReference type="GO" id="GO:0007166">
    <property type="term" value="P:cell surface receptor signaling pathway"/>
    <property type="evidence" value="ECO:0007669"/>
    <property type="project" value="TreeGrafter"/>
</dbReference>
<feature type="domain" description="LamG-like jellyroll fold" evidence="5">
    <location>
        <begin position="358"/>
        <end position="502"/>
    </location>
</feature>
<gene>
    <name evidence="6" type="ORF">UU39_C0030G0002</name>
</gene>
<dbReference type="Gene3D" id="2.60.120.200">
    <property type="match status" value="5"/>
</dbReference>
<dbReference type="EMBL" id="LCAL01000030">
    <property type="protein sequence ID" value="KKR89615.1"/>
    <property type="molecule type" value="Genomic_DNA"/>
</dbReference>
<evidence type="ECO:0000256" key="4">
    <source>
        <dbReference type="SAM" id="Phobius"/>
    </source>
</evidence>
<dbReference type="InterPro" id="IPR013783">
    <property type="entry name" value="Ig-like_fold"/>
</dbReference>
<evidence type="ECO:0000259" key="5">
    <source>
        <dbReference type="SMART" id="SM00560"/>
    </source>
</evidence>
<evidence type="ECO:0000256" key="3">
    <source>
        <dbReference type="SAM" id="MobiDB-lite"/>
    </source>
</evidence>
<keyword evidence="1" id="KW-0732">Signal</keyword>
<dbReference type="GO" id="GO:0005615">
    <property type="term" value="C:extracellular space"/>
    <property type="evidence" value="ECO:0007669"/>
    <property type="project" value="TreeGrafter"/>
</dbReference>
<accession>A0A0G0WZ01</accession>
<organism evidence="6 7">
    <name type="scientific">Candidatus Woesebacteria bacterium GW2011_GWD1_41_12</name>
    <dbReference type="NCBI Taxonomy" id="1618593"/>
    <lineage>
        <taxon>Bacteria</taxon>
        <taxon>Candidatus Woeseibacteriota</taxon>
    </lineage>
</organism>
<reference evidence="6 7" key="1">
    <citation type="journal article" date="2015" name="Nature">
        <title>rRNA introns, odd ribosomes, and small enigmatic genomes across a large radiation of phyla.</title>
        <authorList>
            <person name="Brown C.T."/>
            <person name="Hug L.A."/>
            <person name="Thomas B.C."/>
            <person name="Sharon I."/>
            <person name="Castelle C.J."/>
            <person name="Singh A."/>
            <person name="Wilkins M.J."/>
            <person name="Williams K.H."/>
            <person name="Banfield J.F."/>
        </authorList>
    </citation>
    <scope>NUCLEOTIDE SEQUENCE [LARGE SCALE GENOMIC DNA]</scope>
</reference>
<evidence type="ECO:0000256" key="2">
    <source>
        <dbReference type="ARBA" id="ARBA00023157"/>
    </source>
</evidence>
<name>A0A0G0WZ01_9BACT</name>
<protein>
    <submittedName>
        <fullName evidence="6">Filamentous hemagglutinin family outer membrane protein</fullName>
    </submittedName>
</protein>
<comment type="caution">
    <text evidence="6">The sequence shown here is derived from an EMBL/GenBank/DDBJ whole genome shotgun (WGS) entry which is preliminary data.</text>
</comment>
<feature type="domain" description="LamG-like jellyroll fold" evidence="5">
    <location>
        <begin position="895"/>
        <end position="1038"/>
    </location>
</feature>
<feature type="compositionally biased region" description="Gly residues" evidence="3">
    <location>
        <begin position="1550"/>
        <end position="1566"/>
    </location>
</feature>
<feature type="domain" description="LamG-like jellyroll fold" evidence="5">
    <location>
        <begin position="1635"/>
        <end position="1766"/>
    </location>
</feature>
<keyword evidence="4" id="KW-0812">Transmembrane</keyword>
<dbReference type="Proteomes" id="UP000034275">
    <property type="component" value="Unassembled WGS sequence"/>
</dbReference>
<sequence length="2313" mass="245049">MKKIINKSYKVFQKVTLYIKKTIIIVTKKVSTFISKYIKQIAIGFLSLILLTLIGYGGYKYFTTPRAPDLKAAGGGYLYKAKGMDFTAFIGNKTNNRPEINFAVGSGSVLFTPASGNENPDKPQEDGDKTVIFKNIYENIDFRYKTIPLGIKEDIIINKPTPIRTFPFYLDFKDVTPQYVTEDIKGTAFFDKDGNYLFNFEKPYAVDASGVRTDNLGIAVQKDTATNKYVAIITLDDVWMNDPARTYPITVDPTVVHDTTSEFATGEMNRVIDMGANGAPELTTYYQETSADVHTVGLWRMNESSGNTLDSSGNGYTGTPTGTTVVSGQKGFGNARSFNGSGDYVALGDIMNGLQFPITIEAWTYQSQLCSAACTIFHSDDPDTDTGNYYGFSFAIGTSNNLAAGFYNGVSAGPDGRRSASSSNGVVPTNQWNHVAAVISGPNDVTFFVNGQQAPTTYSGTATTIVHNSNPAKIGRNTRYGLTYFNGIIDEIRVSDVARTPDEIATNALRRPYSTYTSGVIDLATVQSWNSLSWNGYGFATGDGETATASATGNLLAQWNFNETSGTTAAVSTGSCGATCNGTLTNFASTGSQDAAAKTGWTSANRRWGAGALMFDGTNDYVETGYQWNSSQPTTFEAWVNPASEVAGDWQKVIASNRGSGTPPYFDFYMGTGTSYTDFGLAVWNDAYNASWIVASGKLDGLKNKAGKWHHVVGVYYPNDKVQMYVNGVLAGETTGLSGFSATGGAMRFGIHSPAYGANTRWFDGQIDTTRVYNKALSASEIQSNYNLGRVELQTRVGSSTNPNDGTWEEWRPVTNETTVDSLNSSYQYNTTDTGLTSYWPMDETSGTSVADVKGSNGGTATGTLVNDGQFAKARGFNGTSDYVNVGNVARTQGSTYSVEFWAKKDTATSIPAVYSENTPASWSTNLFIIYYGDSSGTYNGGIRVWYRDGAGTGGSIITYPVNVADGRWHHVVFTQSSTSSRTLYLDGVVIGTDTVAKNTLSVTNAYIGAANNNGTMQQFFNGSLDEMRVYNTALSASTIQQHFIEGSTNANTLRPSTNTVIKMDGTASEKIQTGQIPVDAYTAGLWHLDETGGTGAYLKDSSGNGNNGTPAGATITEGFAGKARSFNGTSQYIEVTSSTSLQFTTQFTLEAWVKRNTDTGGVERLISKSDTSGYDYWLQILSDDTVQCGNSKADASGYYRATLGTVPLGSWTHVACTFNSTDGYNLYLNGIASNGSIGGTIGAARTSTRNLQLGRLGSTSWYYGFTGYLDEVRVSNVARPAEQIAETYRSGRDHRIGKTISSTNLSSATKLPFYVAADRLGTYSQVSIGNSPFANYEPDTNTASFWHLDEEPYPVITSGGTITRSGGYVIHTFTASGTFTSSAAMNVEVLVVAGGGAGGLGSNTGGGGGGGLLYQAAHAVTATAYGVTVGNGGQTASANGQNSVFDNMTAVGGGGGGVYTNGNGNTGGSGGGGGTNGGTSFGGAGTAGQGNAGGGGAAWYAGGGGGAGGVGESGVGNTDGTGGLGLAYSISGSSVTYSAGGNSSSVTPGGSGAANTGTGGSGQQSGSNYLGGSGIVIIRYPESNLLLKDSSSNNNYVVLMGTPKSTQGKVGQGKSLNGTTDYMVAANSLNYTSGAFTISVWVKPNSLSNTPVIFSSGSYQVNGYYCHLGVTVSCNTNQAGAAQTTSSANIFTTDMWQHLAIVRNGTSIRIYRNGQDVTITAGTHTNPASTTDKFTIGTYAASPAGWYYNGYIDEFRVDSTARTADEIRQAYEIEARTHDITIDFKAALDSGNLITGSGDLGFTVDETDYGNSAMANHIFTGDKIVVKENYDGTEYIAQGTVATVNSATGAITVTSWDSGSTFPTGGFSVNAVVFKWQREYFDITGSLSTQRNAVTRLTYRMGDGSSGANIWLDDFRSSTGYLVNALGSTITSSAGNRYAQYRAIISQNNLSSFSPTLTSLTMNYTSNSAPNTPSLDIPTDGSTVYDLTPIFRTTATDPNSNFMQYKIVLCTTSMMTTGCQTFDQSTSQTGWSEQNANGGTAYTGQGAYTVQTSLNPNTTYYWKTSAIDPTGSNTWGATQATPYSFTTIGPPSKPTDLWTQGEVNPENIKTTTPYFSAIYNQTPNVAASYYQIQVNSTPDFSGSLAWDSGQVAATGIASGQRHPNITYAGSALSWNGTYYWRIKFWNVYGIEGPYSEVATFSLDSTSTSCRIGEVANDGSLTVMWTDNATSETGYEVQRSVDGAAFAVLHTGLAANTQSDADSTVSDGHTYQYRVAPYYTGAVYDAWCTTETLSLQLGTFSVQGVDLKGLDLR</sequence>
<dbReference type="PANTHER" id="PTHR46130:SF3">
    <property type="entry name" value="CHROMOSOME UNDETERMINED SCAFFOLD_33, WHOLE GENOME SHOTGUN SEQUENCE"/>
    <property type="match status" value="1"/>
</dbReference>
<feature type="transmembrane region" description="Helical" evidence="4">
    <location>
        <begin position="37"/>
        <end position="59"/>
    </location>
</feature>
<feature type="domain" description="LamG-like jellyroll fold" evidence="5">
    <location>
        <begin position="1146"/>
        <end position="1283"/>
    </location>
</feature>
<dbReference type="GO" id="GO:0004222">
    <property type="term" value="F:metalloendopeptidase activity"/>
    <property type="evidence" value="ECO:0007669"/>
    <property type="project" value="TreeGrafter"/>
</dbReference>
<dbReference type="Gene3D" id="2.60.40.10">
    <property type="entry name" value="Immunoglobulins"/>
    <property type="match status" value="3"/>
</dbReference>
<evidence type="ECO:0000256" key="1">
    <source>
        <dbReference type="ARBA" id="ARBA00022729"/>
    </source>
</evidence>
<evidence type="ECO:0000313" key="6">
    <source>
        <dbReference type="EMBL" id="KKR89615.1"/>
    </source>
</evidence>
<dbReference type="Pfam" id="PF13385">
    <property type="entry name" value="Laminin_G_3"/>
    <property type="match status" value="5"/>
</dbReference>
<dbReference type="InterPro" id="IPR013320">
    <property type="entry name" value="ConA-like_dom_sf"/>
</dbReference>
<keyword evidence="4" id="KW-1133">Transmembrane helix</keyword>
<feature type="domain" description="LamG-like jellyroll fold" evidence="5">
    <location>
        <begin position="632"/>
        <end position="780"/>
    </location>
</feature>
<evidence type="ECO:0000313" key="7">
    <source>
        <dbReference type="Proteomes" id="UP000034275"/>
    </source>
</evidence>
<proteinExistence type="predicted"/>
<dbReference type="InterPro" id="IPR049304">
    <property type="entry name" value="Gly_rich_dom"/>
</dbReference>
<dbReference type="Pfam" id="PF25788">
    <property type="entry name" value="Ig_Rha78A_N"/>
    <property type="match status" value="1"/>
</dbReference>
<feature type="region of interest" description="Disordered" evidence="3">
    <location>
        <begin position="1540"/>
        <end position="1566"/>
    </location>
</feature>
<dbReference type="SMART" id="SM00560">
    <property type="entry name" value="LamGL"/>
    <property type="match status" value="5"/>
</dbReference>
<feature type="compositionally biased region" description="Polar residues" evidence="3">
    <location>
        <begin position="1540"/>
        <end position="1549"/>
    </location>
</feature>
<dbReference type="PANTHER" id="PTHR46130">
    <property type="entry name" value="LAMGL DOMAIN-CONTAINING PROTEIN"/>
    <property type="match status" value="1"/>
</dbReference>
<dbReference type="SUPFAM" id="SSF49899">
    <property type="entry name" value="Concanavalin A-like lectins/glucanases"/>
    <property type="match status" value="5"/>
</dbReference>